<dbReference type="PROSITE" id="PS50931">
    <property type="entry name" value="HTH_LYSR"/>
    <property type="match status" value="1"/>
</dbReference>
<evidence type="ECO:0000313" key="6">
    <source>
        <dbReference type="EMBL" id="MYN27751.1"/>
    </source>
</evidence>
<dbReference type="InterPro" id="IPR036388">
    <property type="entry name" value="WH-like_DNA-bd_sf"/>
</dbReference>
<evidence type="ECO:0000256" key="2">
    <source>
        <dbReference type="ARBA" id="ARBA00023015"/>
    </source>
</evidence>
<dbReference type="SUPFAM" id="SSF53850">
    <property type="entry name" value="Periplasmic binding protein-like II"/>
    <property type="match status" value="1"/>
</dbReference>
<keyword evidence="4" id="KW-0804">Transcription</keyword>
<protein>
    <submittedName>
        <fullName evidence="6">LysR family transcriptional regulator</fullName>
    </submittedName>
</protein>
<accession>A0ABW9W1F7</accession>
<dbReference type="PANTHER" id="PTHR30537:SF72">
    <property type="entry name" value="LYSR FAMILY TRANSCRIPTIONAL REGULATOR"/>
    <property type="match status" value="1"/>
</dbReference>
<dbReference type="Pfam" id="PF00126">
    <property type="entry name" value="HTH_1"/>
    <property type="match status" value="1"/>
</dbReference>
<evidence type="ECO:0000256" key="4">
    <source>
        <dbReference type="ARBA" id="ARBA00023163"/>
    </source>
</evidence>
<keyword evidence="2" id="KW-0805">Transcription regulation</keyword>
<dbReference type="Pfam" id="PF03466">
    <property type="entry name" value="LysR_substrate"/>
    <property type="match status" value="1"/>
</dbReference>
<feature type="domain" description="HTH lysR-type" evidence="5">
    <location>
        <begin position="1"/>
        <end position="59"/>
    </location>
</feature>
<reference evidence="6 7" key="1">
    <citation type="submission" date="2019-12" db="EMBL/GenBank/DDBJ databases">
        <title>Novel species isolated from a subtropical stream in China.</title>
        <authorList>
            <person name="Lu H."/>
        </authorList>
    </citation>
    <scope>NUCLEOTIDE SEQUENCE [LARGE SCALE GENOMIC DNA]</scope>
    <source>
        <strain evidence="6 7">CY42W</strain>
    </source>
</reference>
<dbReference type="InterPro" id="IPR058163">
    <property type="entry name" value="LysR-type_TF_proteobact-type"/>
</dbReference>
<sequence>MDHLLALRMFVRIAEAGTFGRAADQLALPRSTASKLIQDLEEHLGTKLIHRTTRSITVTPEGAQYYERARRLIIDLEEMDAAARQTRAQPRGRLRVDIGSILANQILLPALPQFQEAYPDIELRLGVSDRPSDLVSEGIDCVIRGGPLADTTLIARKLCEMEFITCCHASYLAQHGGPAHPRELETQHRVVAYFSSLTGKAHPLRFVRGEENIEINAHAAVAVNESTAHLSALTAGLGIGQTFAWFVRDLVANGEMVQVLGEWQPPRHPLHIMYPPNRHLNAKVRVFVDWAVQVFSAVDARVSPGIR</sequence>
<evidence type="ECO:0000256" key="3">
    <source>
        <dbReference type="ARBA" id="ARBA00023125"/>
    </source>
</evidence>
<dbReference type="CDD" id="cd08472">
    <property type="entry name" value="PBP2_CrgA_like_3"/>
    <property type="match status" value="1"/>
</dbReference>
<dbReference type="Proteomes" id="UP000642144">
    <property type="component" value="Unassembled WGS sequence"/>
</dbReference>
<dbReference type="InterPro" id="IPR036390">
    <property type="entry name" value="WH_DNA-bd_sf"/>
</dbReference>
<gene>
    <name evidence="6" type="ORF">GTP69_15150</name>
</gene>
<evidence type="ECO:0000313" key="7">
    <source>
        <dbReference type="Proteomes" id="UP000642144"/>
    </source>
</evidence>
<dbReference type="Gene3D" id="3.40.190.10">
    <property type="entry name" value="Periplasmic binding protein-like II"/>
    <property type="match status" value="2"/>
</dbReference>
<keyword evidence="3" id="KW-0238">DNA-binding</keyword>
<evidence type="ECO:0000259" key="5">
    <source>
        <dbReference type="PROSITE" id="PS50931"/>
    </source>
</evidence>
<dbReference type="InterPro" id="IPR005119">
    <property type="entry name" value="LysR_subst-bd"/>
</dbReference>
<dbReference type="InterPro" id="IPR000847">
    <property type="entry name" value="LysR_HTH_N"/>
</dbReference>
<name>A0ABW9W1F7_9BURK</name>
<proteinExistence type="inferred from homology"/>
<keyword evidence="7" id="KW-1185">Reference proteome</keyword>
<evidence type="ECO:0000256" key="1">
    <source>
        <dbReference type="ARBA" id="ARBA00009437"/>
    </source>
</evidence>
<dbReference type="Gene3D" id="1.10.10.10">
    <property type="entry name" value="Winged helix-like DNA-binding domain superfamily/Winged helix DNA-binding domain"/>
    <property type="match status" value="1"/>
</dbReference>
<comment type="similarity">
    <text evidence="1">Belongs to the LysR transcriptional regulatory family.</text>
</comment>
<dbReference type="EMBL" id="WWCT01000011">
    <property type="protein sequence ID" value="MYN27751.1"/>
    <property type="molecule type" value="Genomic_DNA"/>
</dbReference>
<dbReference type="SUPFAM" id="SSF46785">
    <property type="entry name" value="Winged helix' DNA-binding domain"/>
    <property type="match status" value="1"/>
</dbReference>
<dbReference type="RefSeq" id="WP_161055646.1">
    <property type="nucleotide sequence ID" value="NZ_WWCT01000011.1"/>
</dbReference>
<comment type="caution">
    <text evidence="6">The sequence shown here is derived from an EMBL/GenBank/DDBJ whole genome shotgun (WGS) entry which is preliminary data.</text>
</comment>
<dbReference type="PANTHER" id="PTHR30537">
    <property type="entry name" value="HTH-TYPE TRANSCRIPTIONAL REGULATOR"/>
    <property type="match status" value="1"/>
</dbReference>
<organism evidence="6 7">
    <name type="scientific">Duganella levis</name>
    <dbReference type="NCBI Taxonomy" id="2692169"/>
    <lineage>
        <taxon>Bacteria</taxon>
        <taxon>Pseudomonadati</taxon>
        <taxon>Pseudomonadota</taxon>
        <taxon>Betaproteobacteria</taxon>
        <taxon>Burkholderiales</taxon>
        <taxon>Oxalobacteraceae</taxon>
        <taxon>Telluria group</taxon>
        <taxon>Duganella</taxon>
    </lineage>
</organism>